<dbReference type="SUPFAM" id="SSF51556">
    <property type="entry name" value="Metallo-dependent hydrolases"/>
    <property type="match status" value="1"/>
</dbReference>
<dbReference type="InterPro" id="IPR006680">
    <property type="entry name" value="Amidohydro-rel"/>
</dbReference>
<dbReference type="Pfam" id="PF04909">
    <property type="entry name" value="Amidohydro_2"/>
    <property type="match status" value="1"/>
</dbReference>
<evidence type="ECO:0000313" key="3">
    <source>
        <dbReference type="EMBL" id="KAF1026628.1"/>
    </source>
</evidence>
<dbReference type="InterPro" id="IPR052350">
    <property type="entry name" value="Metallo-dep_Lactonases"/>
</dbReference>
<dbReference type="PANTHER" id="PTHR43569">
    <property type="entry name" value="AMIDOHYDROLASE"/>
    <property type="match status" value="1"/>
</dbReference>
<comment type="caution">
    <text evidence="3">The sequence shown here is derived from an EMBL/GenBank/DDBJ whole genome shotgun (WGS) entry which is preliminary data.</text>
</comment>
<dbReference type="AlphaFoldDB" id="A0A833PHW1"/>
<gene>
    <name evidence="3" type="ORF">GAK29_01148</name>
</gene>
<organism evidence="3 4">
    <name type="scientific">Acinetobacter bereziniae</name>
    <name type="common">Acinetobacter genomosp. 10</name>
    <dbReference type="NCBI Taxonomy" id="106648"/>
    <lineage>
        <taxon>Bacteria</taxon>
        <taxon>Pseudomonadati</taxon>
        <taxon>Pseudomonadota</taxon>
        <taxon>Gammaproteobacteria</taxon>
        <taxon>Moraxellales</taxon>
        <taxon>Moraxellaceae</taxon>
        <taxon>Acinetobacter</taxon>
    </lineage>
</organism>
<proteinExistence type="inferred from homology"/>
<dbReference type="GO" id="GO:0016787">
    <property type="term" value="F:hydrolase activity"/>
    <property type="evidence" value="ECO:0007669"/>
    <property type="project" value="InterPro"/>
</dbReference>
<evidence type="ECO:0000313" key="4">
    <source>
        <dbReference type="Proteomes" id="UP000490535"/>
    </source>
</evidence>
<dbReference type="EMBL" id="WNDP01000020">
    <property type="protein sequence ID" value="KAF1026628.1"/>
    <property type="molecule type" value="Genomic_DNA"/>
</dbReference>
<evidence type="ECO:0000259" key="2">
    <source>
        <dbReference type="Pfam" id="PF04909"/>
    </source>
</evidence>
<dbReference type="Proteomes" id="UP000490535">
    <property type="component" value="Unassembled WGS sequence"/>
</dbReference>
<dbReference type="Gene3D" id="3.20.20.140">
    <property type="entry name" value="Metal-dependent hydrolases"/>
    <property type="match status" value="1"/>
</dbReference>
<name>A0A833PHW1_ACIBZ</name>
<accession>A0A833PHW1</accession>
<reference evidence="4" key="1">
    <citation type="journal article" date="2020" name="MBio">
        <title>Horizontal gene transfer to a defensive symbiont with a reduced genome amongst a multipartite beetle microbiome.</title>
        <authorList>
            <person name="Waterworth S.C."/>
            <person name="Florez L.V."/>
            <person name="Rees E.R."/>
            <person name="Hertweck C."/>
            <person name="Kaltenpoth M."/>
            <person name="Kwan J.C."/>
        </authorList>
    </citation>
    <scope>NUCLEOTIDE SEQUENCE [LARGE SCALE GENOMIC DNA]</scope>
</reference>
<protein>
    <recommendedName>
        <fullName evidence="2">Amidohydrolase-related domain-containing protein</fullName>
    </recommendedName>
</protein>
<feature type="domain" description="Amidohydrolase-related" evidence="2">
    <location>
        <begin position="2"/>
        <end position="274"/>
    </location>
</feature>
<dbReference type="PANTHER" id="PTHR43569:SF2">
    <property type="entry name" value="AMIDOHYDROLASE-RELATED DOMAIN-CONTAINING PROTEIN"/>
    <property type="match status" value="1"/>
</dbReference>
<dbReference type="InterPro" id="IPR032466">
    <property type="entry name" value="Metal_Hydrolase"/>
</dbReference>
<comment type="similarity">
    <text evidence="1">Belongs to the metallo-dependent hydrolases superfamily.</text>
</comment>
<sequence>MIDSHIHFWKYNPVEFPWMTGDLSSIAKDMSPEDLFVQLPARIEGVIAVQARPSWEENEYLNGLAEQHSIIKGIVAWFYFKKDAEMQLEKFKQNKRIKGFRHMLQDEPDPTAYMLNNHQFNLGVEKIQQAELLYGVLIHQKDLDAAVKFSQRHDQYALVIDHLAKPQIYSSDGFTMWKKNMKELAALTHVNCKISGLVTEAGAHCKAQDFQAHLDIALELFGPERLLWGSDWPVSFATHRYDTLLAFWDEWTRNWSDSERKQVETDTPKRLYKL</sequence>
<evidence type="ECO:0000256" key="1">
    <source>
        <dbReference type="ARBA" id="ARBA00038310"/>
    </source>
</evidence>